<feature type="non-terminal residue" evidence="1">
    <location>
        <position position="76"/>
    </location>
</feature>
<sequence length="76" mass="8788">MVPVLHATSHETPVCPTKWEMTDRERRLVGRVELYTSFSEGRTEYPYGDSTHSIVQLFYPLRRKVEASGIRYSGVI</sequence>
<protein>
    <submittedName>
        <fullName evidence="1">Uncharacterized protein</fullName>
    </submittedName>
</protein>
<comment type="caution">
    <text evidence="1">The sequence shown here is derived from an EMBL/GenBank/DDBJ whole genome shotgun (WGS) entry which is preliminary data.</text>
</comment>
<accession>A0ACB6ZPY6</accession>
<evidence type="ECO:0000313" key="1">
    <source>
        <dbReference type="EMBL" id="KAF9651491.1"/>
    </source>
</evidence>
<keyword evidence="2" id="KW-1185">Reference proteome</keyword>
<dbReference type="Proteomes" id="UP000886501">
    <property type="component" value="Unassembled WGS sequence"/>
</dbReference>
<name>A0ACB6ZPY6_THEGA</name>
<proteinExistence type="predicted"/>
<reference evidence="1" key="1">
    <citation type="submission" date="2019-10" db="EMBL/GenBank/DDBJ databases">
        <authorList>
            <consortium name="DOE Joint Genome Institute"/>
            <person name="Kuo A."/>
            <person name="Miyauchi S."/>
            <person name="Kiss E."/>
            <person name="Drula E."/>
            <person name="Kohler A."/>
            <person name="Sanchez-Garcia M."/>
            <person name="Andreopoulos B."/>
            <person name="Barry K.W."/>
            <person name="Bonito G."/>
            <person name="Buee M."/>
            <person name="Carver A."/>
            <person name="Chen C."/>
            <person name="Cichocki N."/>
            <person name="Clum A."/>
            <person name="Culley D."/>
            <person name="Crous P.W."/>
            <person name="Fauchery L."/>
            <person name="Girlanda M."/>
            <person name="Hayes R."/>
            <person name="Keri Z."/>
            <person name="Labutti K."/>
            <person name="Lipzen A."/>
            <person name="Lombard V."/>
            <person name="Magnuson J."/>
            <person name="Maillard F."/>
            <person name="Morin E."/>
            <person name="Murat C."/>
            <person name="Nolan M."/>
            <person name="Ohm R."/>
            <person name="Pangilinan J."/>
            <person name="Pereira M."/>
            <person name="Perotto S."/>
            <person name="Peter M."/>
            <person name="Riley R."/>
            <person name="Sitrit Y."/>
            <person name="Stielow B."/>
            <person name="Szollosi G."/>
            <person name="Zifcakova L."/>
            <person name="Stursova M."/>
            <person name="Spatafora J.W."/>
            <person name="Tedersoo L."/>
            <person name="Vaario L.-M."/>
            <person name="Yamada A."/>
            <person name="Yan M."/>
            <person name="Wang P."/>
            <person name="Xu J."/>
            <person name="Bruns T."/>
            <person name="Baldrian P."/>
            <person name="Vilgalys R."/>
            <person name="Henrissat B."/>
            <person name="Grigoriev I.V."/>
            <person name="Hibbett D."/>
            <person name="Nagy L.G."/>
            <person name="Martin F.M."/>
        </authorList>
    </citation>
    <scope>NUCLEOTIDE SEQUENCE</scope>
    <source>
        <strain evidence="1">P2</strain>
    </source>
</reference>
<dbReference type="EMBL" id="MU117975">
    <property type="protein sequence ID" value="KAF9651491.1"/>
    <property type="molecule type" value="Genomic_DNA"/>
</dbReference>
<gene>
    <name evidence="1" type="ORF">BDM02DRAFT_3110588</name>
</gene>
<evidence type="ECO:0000313" key="2">
    <source>
        <dbReference type="Proteomes" id="UP000886501"/>
    </source>
</evidence>
<organism evidence="1 2">
    <name type="scientific">Thelephora ganbajun</name>
    <name type="common">Ganba fungus</name>
    <dbReference type="NCBI Taxonomy" id="370292"/>
    <lineage>
        <taxon>Eukaryota</taxon>
        <taxon>Fungi</taxon>
        <taxon>Dikarya</taxon>
        <taxon>Basidiomycota</taxon>
        <taxon>Agaricomycotina</taxon>
        <taxon>Agaricomycetes</taxon>
        <taxon>Thelephorales</taxon>
        <taxon>Thelephoraceae</taxon>
        <taxon>Thelephora</taxon>
    </lineage>
</organism>
<reference evidence="1" key="2">
    <citation type="journal article" date="2020" name="Nat. Commun.">
        <title>Large-scale genome sequencing of mycorrhizal fungi provides insights into the early evolution of symbiotic traits.</title>
        <authorList>
            <person name="Miyauchi S."/>
            <person name="Kiss E."/>
            <person name="Kuo A."/>
            <person name="Drula E."/>
            <person name="Kohler A."/>
            <person name="Sanchez-Garcia M."/>
            <person name="Morin E."/>
            <person name="Andreopoulos B."/>
            <person name="Barry K.W."/>
            <person name="Bonito G."/>
            <person name="Buee M."/>
            <person name="Carver A."/>
            <person name="Chen C."/>
            <person name="Cichocki N."/>
            <person name="Clum A."/>
            <person name="Culley D."/>
            <person name="Crous P.W."/>
            <person name="Fauchery L."/>
            <person name="Girlanda M."/>
            <person name="Hayes R.D."/>
            <person name="Keri Z."/>
            <person name="LaButti K."/>
            <person name="Lipzen A."/>
            <person name="Lombard V."/>
            <person name="Magnuson J."/>
            <person name="Maillard F."/>
            <person name="Murat C."/>
            <person name="Nolan M."/>
            <person name="Ohm R.A."/>
            <person name="Pangilinan J."/>
            <person name="Pereira M.F."/>
            <person name="Perotto S."/>
            <person name="Peter M."/>
            <person name="Pfister S."/>
            <person name="Riley R."/>
            <person name="Sitrit Y."/>
            <person name="Stielow J.B."/>
            <person name="Szollosi G."/>
            <person name="Zifcakova L."/>
            <person name="Stursova M."/>
            <person name="Spatafora J.W."/>
            <person name="Tedersoo L."/>
            <person name="Vaario L.M."/>
            <person name="Yamada A."/>
            <person name="Yan M."/>
            <person name="Wang P."/>
            <person name="Xu J."/>
            <person name="Bruns T."/>
            <person name="Baldrian P."/>
            <person name="Vilgalys R."/>
            <person name="Dunand C."/>
            <person name="Henrissat B."/>
            <person name="Grigoriev I.V."/>
            <person name="Hibbett D."/>
            <person name="Nagy L.G."/>
            <person name="Martin F.M."/>
        </authorList>
    </citation>
    <scope>NUCLEOTIDE SEQUENCE</scope>
    <source>
        <strain evidence="1">P2</strain>
    </source>
</reference>